<dbReference type="AlphaFoldDB" id="A0A401VZT8"/>
<dbReference type="EMBL" id="BHZD01000001">
    <property type="protein sequence ID" value="GCD42552.1"/>
    <property type="molecule type" value="Genomic_DNA"/>
</dbReference>
<evidence type="ECO:0000313" key="2">
    <source>
        <dbReference type="Proteomes" id="UP000286746"/>
    </source>
</evidence>
<name>A0A401VZT8_STREY</name>
<sequence length="93" mass="9779">MIFPGASSVVHLLPDSNGLPLAVGISAPPERTMVLDGSMSRWVRSARCAAAKASVTHAAVHRAFGRGRRRPHPDTHIAVYAAGVSSARPKSRA</sequence>
<protein>
    <submittedName>
        <fullName evidence="1">Uncharacterized protein</fullName>
    </submittedName>
</protein>
<proteinExistence type="predicted"/>
<reference evidence="1 2" key="1">
    <citation type="submission" date="2018-11" db="EMBL/GenBank/DDBJ databases">
        <title>Whole genome sequence of Streptomyces paromomycinus NBRC 15454(T).</title>
        <authorList>
            <person name="Komaki H."/>
            <person name="Tamura T."/>
        </authorList>
    </citation>
    <scope>NUCLEOTIDE SEQUENCE [LARGE SCALE GENOMIC DNA]</scope>
    <source>
        <strain evidence="1 2">NBRC 15454</strain>
    </source>
</reference>
<accession>A0A401VZT8</accession>
<evidence type="ECO:0000313" key="1">
    <source>
        <dbReference type="EMBL" id="GCD42552.1"/>
    </source>
</evidence>
<keyword evidence="2" id="KW-1185">Reference proteome</keyword>
<comment type="caution">
    <text evidence="1">The sequence shown here is derived from an EMBL/GenBank/DDBJ whole genome shotgun (WGS) entry which is preliminary data.</text>
</comment>
<dbReference type="Proteomes" id="UP000286746">
    <property type="component" value="Unassembled WGS sequence"/>
</dbReference>
<organism evidence="1 2">
    <name type="scientific">Streptomyces paromomycinus</name>
    <name type="common">Streptomyces rimosus subsp. paromomycinus</name>
    <dbReference type="NCBI Taxonomy" id="92743"/>
    <lineage>
        <taxon>Bacteria</taxon>
        <taxon>Bacillati</taxon>
        <taxon>Actinomycetota</taxon>
        <taxon>Actinomycetes</taxon>
        <taxon>Kitasatosporales</taxon>
        <taxon>Streptomycetaceae</taxon>
        <taxon>Streptomyces</taxon>
    </lineage>
</organism>
<gene>
    <name evidence="1" type="ORF">GKJPGBOP_02216</name>
</gene>